<proteinExistence type="predicted"/>
<dbReference type="Proteomes" id="UP000694865">
    <property type="component" value="Unplaced"/>
</dbReference>
<dbReference type="RefSeq" id="XP_002735613.1">
    <property type="nucleotide sequence ID" value="XM_002735567.2"/>
</dbReference>
<organism evidence="3 5">
    <name type="scientific">Saccoglossus kowalevskii</name>
    <name type="common">Acorn worm</name>
    <dbReference type="NCBI Taxonomy" id="10224"/>
    <lineage>
        <taxon>Eukaryota</taxon>
        <taxon>Metazoa</taxon>
        <taxon>Hemichordata</taxon>
        <taxon>Enteropneusta</taxon>
        <taxon>Harrimaniidae</taxon>
        <taxon>Saccoglossus</taxon>
    </lineage>
</organism>
<sequence length="253" mass="28138">MGKSQSKSKERSSDGRTVVYSERRVITKTTTTRTVTGSDGQTTITTETHHSGSDRPSSGFKRFFTKKSGDSKQSKQKKKKKDKRGKGKFSDGESVKDVKPDASFLKTLRQDCLKAHNKLRSKHRAPSMKLDNALNKQAQDWAEQIAKSDRFGHRPNNKYGENIYYAMNSRGLGTLTGEGVVQSWYDEIKKYNFKSGGFSSGTGHFTQVVWKASTGLGIGFAPSKNKANTWYVVANYNPAGNVQGQYQKNVSAK</sequence>
<name>A0ABM0MC54_SACKO</name>
<dbReference type="InterPro" id="IPR035940">
    <property type="entry name" value="CAP_sf"/>
</dbReference>
<dbReference type="RefSeq" id="XP_006817595.1">
    <property type="nucleotide sequence ID" value="XM_006817532.1"/>
</dbReference>
<dbReference type="InterPro" id="IPR018244">
    <property type="entry name" value="Allrgn_V5/Tpx1_CS"/>
</dbReference>
<dbReference type="GeneID" id="100374232"/>
<dbReference type="Gene3D" id="3.40.33.10">
    <property type="entry name" value="CAP"/>
    <property type="match status" value="1"/>
</dbReference>
<feature type="region of interest" description="Disordered" evidence="1">
    <location>
        <begin position="1"/>
        <end position="96"/>
    </location>
</feature>
<evidence type="ECO:0000313" key="3">
    <source>
        <dbReference type="Proteomes" id="UP000694865"/>
    </source>
</evidence>
<gene>
    <name evidence="4 5" type="primary">LOC100374232</name>
</gene>
<evidence type="ECO:0000259" key="2">
    <source>
        <dbReference type="SMART" id="SM00198"/>
    </source>
</evidence>
<dbReference type="SUPFAM" id="SSF55797">
    <property type="entry name" value="PR-1-like"/>
    <property type="match status" value="1"/>
</dbReference>
<dbReference type="PANTHER" id="PTHR10334">
    <property type="entry name" value="CYSTEINE-RICH SECRETORY PROTEIN-RELATED"/>
    <property type="match status" value="1"/>
</dbReference>
<dbReference type="PROSITE" id="PS01009">
    <property type="entry name" value="CRISP_1"/>
    <property type="match status" value="1"/>
</dbReference>
<evidence type="ECO:0000313" key="4">
    <source>
        <dbReference type="RefSeq" id="XP_002735613.1"/>
    </source>
</evidence>
<feature type="domain" description="SCP" evidence="2">
    <location>
        <begin position="107"/>
        <end position="244"/>
    </location>
</feature>
<keyword evidence="3" id="KW-1185">Reference proteome</keyword>
<dbReference type="SMART" id="SM00198">
    <property type="entry name" value="SCP"/>
    <property type="match status" value="1"/>
</dbReference>
<evidence type="ECO:0000256" key="1">
    <source>
        <dbReference type="SAM" id="MobiDB-lite"/>
    </source>
</evidence>
<dbReference type="CDD" id="cd05382">
    <property type="entry name" value="CAP_GAPR1-like"/>
    <property type="match status" value="1"/>
</dbReference>
<dbReference type="InterPro" id="IPR001283">
    <property type="entry name" value="CRISP-related"/>
</dbReference>
<dbReference type="Pfam" id="PF00188">
    <property type="entry name" value="CAP"/>
    <property type="match status" value="1"/>
</dbReference>
<dbReference type="PRINTS" id="PR00837">
    <property type="entry name" value="V5TPXLIKE"/>
</dbReference>
<feature type="compositionally biased region" description="Low complexity" evidence="1">
    <location>
        <begin position="27"/>
        <end position="43"/>
    </location>
</feature>
<protein>
    <submittedName>
        <fullName evidence="4">Golgi-associated plant pathogenesis-related protein 1-like isoform X1</fullName>
    </submittedName>
    <submittedName>
        <fullName evidence="5">Golgi-associated plant pathogenesis-related protein 1-like isoform X2</fullName>
    </submittedName>
</protein>
<reference evidence="4 5" key="1">
    <citation type="submission" date="2025-05" db="UniProtKB">
        <authorList>
            <consortium name="RefSeq"/>
        </authorList>
    </citation>
    <scope>IDENTIFICATION</scope>
    <source>
        <tissue evidence="4 5">Testes</tissue>
    </source>
</reference>
<dbReference type="InterPro" id="IPR014044">
    <property type="entry name" value="CAP_dom"/>
</dbReference>
<feature type="compositionally biased region" description="Basic residues" evidence="1">
    <location>
        <begin position="74"/>
        <end position="87"/>
    </location>
</feature>
<accession>A0ABM0MC54</accession>
<dbReference type="InterPro" id="IPR034113">
    <property type="entry name" value="SCP_GAPR1-like"/>
</dbReference>
<evidence type="ECO:0000313" key="5">
    <source>
        <dbReference type="RefSeq" id="XP_006817595.1"/>
    </source>
</evidence>